<comment type="caution">
    <text evidence="4">The sequence shown here is derived from an EMBL/GenBank/DDBJ whole genome shotgun (WGS) entry which is preliminary data.</text>
</comment>
<dbReference type="Pfam" id="PF21788">
    <property type="entry name" value="TNP-like_GBD"/>
    <property type="match status" value="1"/>
</dbReference>
<dbReference type="PANTHER" id="PTHR47577">
    <property type="entry name" value="THAP DOMAIN-CONTAINING PROTEIN 6"/>
    <property type="match status" value="1"/>
</dbReference>
<accession>A0AAQ4F1Q6</accession>
<organism evidence="4 5">
    <name type="scientific">Amblyomma americanum</name>
    <name type="common">Lone star tick</name>
    <dbReference type="NCBI Taxonomy" id="6943"/>
    <lineage>
        <taxon>Eukaryota</taxon>
        <taxon>Metazoa</taxon>
        <taxon>Ecdysozoa</taxon>
        <taxon>Arthropoda</taxon>
        <taxon>Chelicerata</taxon>
        <taxon>Arachnida</taxon>
        <taxon>Acari</taxon>
        <taxon>Parasitiformes</taxon>
        <taxon>Ixodida</taxon>
        <taxon>Ixodoidea</taxon>
        <taxon>Ixodidae</taxon>
        <taxon>Amblyomminae</taxon>
        <taxon>Amblyomma</taxon>
    </lineage>
</organism>
<evidence type="ECO:0000259" key="2">
    <source>
        <dbReference type="Pfam" id="PF21788"/>
    </source>
</evidence>
<dbReference type="PANTHER" id="PTHR47577:SF2">
    <property type="entry name" value="THAP DOMAIN CONTAINING 9"/>
    <property type="match status" value="1"/>
</dbReference>
<dbReference type="Pfam" id="PF21789">
    <property type="entry name" value="TNP-like_RNaseH_C"/>
    <property type="match status" value="1"/>
</dbReference>
<feature type="domain" description="Transposable element P transposase-like RNase H C-terminal" evidence="3">
    <location>
        <begin position="446"/>
        <end position="480"/>
    </location>
</feature>
<sequence>MPPCTGDDAGNEEPPASPASSTDHSTGDPSAEAIPDMPPCASENENQPCGPGPTLNMHQALSEALQEYGTATLPGSTTTKAAAIVMIVAFVVAHGLPWDTVDGLLRLIDALFGFNGNVLPKSKYLLRKLWSPQLNRHVKHHYYCADCGSVLDPVHGMDQVHCALCRENSRVSVLKDNGCFFSIMNVKEQLHQLISTCKEALYNELKKIEMLQCTDQIRDTTSGRLYKNLRRTGARRYLETTGVKRTSAGMLKDMDRALDWNVTVNGLKGPSPLVNLKHFDRAGSDLVNFEHYRKLHDIEAKEQLKVVQRLTASHVNPKKLEKMNVRLATQLFSRSVAVGLKFYREQQKPGFEGTEGTESFTRRMNDLFDALNAKFPAEGIRKNSPKLKVIIDFLDMLYSTEKESVKNNTKLFASQMTTESLRVTLMSVLDIVTWLHDKGVRYVLTSKLNQDPLERFFGVVRSFGGDEDHPTITHFWQIFRLLSLYTPLKMALKGNCSGDADPVLVTVEETLSKKKLEALSRKEDRTLEQRQGSSLPVKATRKRDKHLYVDTDLAYYHKYYKEQRE</sequence>
<evidence type="ECO:0000256" key="1">
    <source>
        <dbReference type="SAM" id="MobiDB-lite"/>
    </source>
</evidence>
<dbReference type="EMBL" id="JARKHS020008579">
    <property type="protein sequence ID" value="KAK8780648.1"/>
    <property type="molecule type" value="Genomic_DNA"/>
</dbReference>
<dbReference type="AlphaFoldDB" id="A0AAQ4F1Q6"/>
<feature type="region of interest" description="Disordered" evidence="1">
    <location>
        <begin position="1"/>
        <end position="56"/>
    </location>
</feature>
<proteinExistence type="predicted"/>
<evidence type="ECO:0000313" key="5">
    <source>
        <dbReference type="Proteomes" id="UP001321473"/>
    </source>
</evidence>
<evidence type="ECO:0000313" key="4">
    <source>
        <dbReference type="EMBL" id="KAK8780648.1"/>
    </source>
</evidence>
<feature type="domain" description="Transposable element P transposase-like GTP-binding insertion" evidence="2">
    <location>
        <begin position="278"/>
        <end position="376"/>
    </location>
</feature>
<protein>
    <submittedName>
        <fullName evidence="4">Uncharacterized protein</fullName>
    </submittedName>
</protein>
<dbReference type="Proteomes" id="UP001321473">
    <property type="component" value="Unassembled WGS sequence"/>
</dbReference>
<evidence type="ECO:0000259" key="3">
    <source>
        <dbReference type="Pfam" id="PF21789"/>
    </source>
</evidence>
<keyword evidence="5" id="KW-1185">Reference proteome</keyword>
<dbReference type="InterPro" id="IPR048366">
    <property type="entry name" value="TNP-like_GBD"/>
</dbReference>
<feature type="compositionally biased region" description="Polar residues" evidence="1">
    <location>
        <begin position="18"/>
        <end position="28"/>
    </location>
</feature>
<name>A0AAQ4F1Q6_AMBAM</name>
<gene>
    <name evidence="4" type="ORF">V5799_018010</name>
</gene>
<dbReference type="InterPro" id="IPR048367">
    <property type="entry name" value="TNP-like_RNaseH_C"/>
</dbReference>
<reference evidence="4 5" key="1">
    <citation type="journal article" date="2023" name="Arcadia Sci">
        <title>De novo assembly of a long-read Amblyomma americanum tick genome.</title>
        <authorList>
            <person name="Chou S."/>
            <person name="Poskanzer K.E."/>
            <person name="Rollins M."/>
            <person name="Thuy-Boun P.S."/>
        </authorList>
    </citation>
    <scope>NUCLEOTIDE SEQUENCE [LARGE SCALE GENOMIC DNA]</scope>
    <source>
        <strain evidence="4">F_SG_1</strain>
        <tissue evidence="4">Salivary glands</tissue>
    </source>
</reference>